<dbReference type="EMBL" id="KI546115">
    <property type="protein sequence ID" value="EST44646.1"/>
    <property type="molecule type" value="Genomic_DNA"/>
</dbReference>
<reference evidence="2" key="2">
    <citation type="submission" date="2020-12" db="EMBL/GenBank/DDBJ databases">
        <title>New Spironucleus salmonicida genome in near-complete chromosomes.</title>
        <authorList>
            <person name="Xu F."/>
            <person name="Kurt Z."/>
            <person name="Jimenez-Gonzalez A."/>
            <person name="Astvaldsson A."/>
            <person name="Andersson J.O."/>
            <person name="Svard S.G."/>
        </authorList>
    </citation>
    <scope>NUCLEOTIDE SEQUENCE</scope>
    <source>
        <strain evidence="2">ATCC 50377</strain>
    </source>
</reference>
<keyword evidence="3" id="KW-1185">Reference proteome</keyword>
<protein>
    <submittedName>
        <fullName evidence="1">Uncharacterized protein</fullName>
    </submittedName>
</protein>
<dbReference type="Proteomes" id="UP000018208">
    <property type="component" value="Unassembled WGS sequence"/>
</dbReference>
<sequence length="101" mass="11712">MIKNTSGKTLKTCKQLRICPSERQIIPQKFHIKMISVLQNNIIKKLADSTYLNFKEQNTFIRATLEQLKTRIRRMETCAAICEQNINVMNAASQHLVSQFD</sequence>
<dbReference type="AlphaFoldDB" id="V6LLJ9"/>
<accession>V6LLJ9</accession>
<gene>
    <name evidence="1" type="ORF">SS50377_15655</name>
    <name evidence="2" type="ORF">SS50377_24767</name>
</gene>
<evidence type="ECO:0000313" key="2">
    <source>
        <dbReference type="EMBL" id="KAH0572656.1"/>
    </source>
</evidence>
<organism evidence="1">
    <name type="scientific">Spironucleus salmonicida</name>
    <dbReference type="NCBI Taxonomy" id="348837"/>
    <lineage>
        <taxon>Eukaryota</taxon>
        <taxon>Metamonada</taxon>
        <taxon>Diplomonadida</taxon>
        <taxon>Hexamitidae</taxon>
        <taxon>Hexamitinae</taxon>
        <taxon>Spironucleus</taxon>
    </lineage>
</organism>
<proteinExistence type="predicted"/>
<dbReference type="VEuPathDB" id="GiardiaDB:SS50377_24767"/>
<dbReference type="EMBL" id="AUWU02000005">
    <property type="protein sequence ID" value="KAH0572656.1"/>
    <property type="molecule type" value="Genomic_DNA"/>
</dbReference>
<reference evidence="1 2" key="1">
    <citation type="journal article" date="2014" name="PLoS Genet.">
        <title>The Genome of Spironucleus salmonicida Highlights a Fish Pathogen Adapted to Fluctuating Environments.</title>
        <authorList>
            <person name="Xu F."/>
            <person name="Jerlstrom-Hultqvist J."/>
            <person name="Einarsson E."/>
            <person name="Astvaldsson A."/>
            <person name="Svard S.G."/>
            <person name="Andersson J.O."/>
        </authorList>
    </citation>
    <scope>NUCLEOTIDE SEQUENCE</scope>
    <source>
        <strain evidence="2">ATCC 50377</strain>
    </source>
</reference>
<evidence type="ECO:0000313" key="1">
    <source>
        <dbReference type="EMBL" id="EST44646.1"/>
    </source>
</evidence>
<evidence type="ECO:0000313" key="3">
    <source>
        <dbReference type="Proteomes" id="UP000018208"/>
    </source>
</evidence>
<name>V6LLJ9_9EUKA</name>